<dbReference type="Proteomes" id="UP000237684">
    <property type="component" value="Unassembled WGS sequence"/>
</dbReference>
<dbReference type="EMBL" id="NIGF01000043">
    <property type="protein sequence ID" value="PQV62383.1"/>
    <property type="molecule type" value="Genomic_DNA"/>
</dbReference>
<dbReference type="OrthoDB" id="826619at2"/>
<gene>
    <name evidence="2" type="ORF">B1R32_1432</name>
</gene>
<keyword evidence="1" id="KW-0812">Transmembrane</keyword>
<dbReference type="InParanoid" id="A0A2S8SNH8"/>
<organism evidence="2 3">
    <name type="scientific">Abditibacterium utsteinense</name>
    <dbReference type="NCBI Taxonomy" id="1960156"/>
    <lineage>
        <taxon>Bacteria</taxon>
        <taxon>Pseudomonadati</taxon>
        <taxon>Abditibacteriota</taxon>
        <taxon>Abditibacteriia</taxon>
        <taxon>Abditibacteriales</taxon>
        <taxon>Abditibacteriaceae</taxon>
        <taxon>Abditibacterium</taxon>
    </lineage>
</organism>
<accession>A0A2S8SNH8</accession>
<dbReference type="InterPro" id="IPR011467">
    <property type="entry name" value="DUF1573"/>
</dbReference>
<dbReference type="Gene3D" id="2.60.40.10">
    <property type="entry name" value="Immunoglobulins"/>
    <property type="match status" value="1"/>
</dbReference>
<keyword evidence="1" id="KW-1133">Transmembrane helix</keyword>
<evidence type="ECO:0000256" key="1">
    <source>
        <dbReference type="SAM" id="Phobius"/>
    </source>
</evidence>
<sequence length="183" mass="19858">MPRILAPNSATSGEVSSSESTLARKSQRLDTLLNIALAVTFCAGIAIYKFPIFSRELYVSQPTYNFGTVKAGTSVRHTFTLRNLHPWTVIVTGVSSDCGCTKAFIGKSPPFQLFPLEAVKIDTQVETKLKQDYVSQTVRVSTTDATNGTSLYLTSGAGWSDGHETGKSLGDQTLRIAPLHDRL</sequence>
<name>A0A2S8SNH8_9BACT</name>
<protein>
    <recommendedName>
        <fullName evidence="4">DUF1573 domain-containing protein</fullName>
    </recommendedName>
</protein>
<keyword evidence="3" id="KW-1185">Reference proteome</keyword>
<evidence type="ECO:0000313" key="3">
    <source>
        <dbReference type="Proteomes" id="UP000237684"/>
    </source>
</evidence>
<dbReference type="Pfam" id="PF07610">
    <property type="entry name" value="DUF1573"/>
    <property type="match status" value="1"/>
</dbReference>
<reference evidence="2 3" key="1">
    <citation type="journal article" date="2018" name="Syst. Appl. Microbiol.">
        <title>Abditibacterium utsteinense sp. nov., the first cultivated member of candidate phylum FBP, isolated from ice-free Antarctic soil samples.</title>
        <authorList>
            <person name="Tahon G."/>
            <person name="Tytgat B."/>
            <person name="Lebbe L."/>
            <person name="Carlier A."/>
            <person name="Willems A."/>
        </authorList>
    </citation>
    <scope>NUCLEOTIDE SEQUENCE [LARGE SCALE GENOMIC DNA]</scope>
    <source>
        <strain evidence="2 3">LMG 29911</strain>
    </source>
</reference>
<dbReference type="RefSeq" id="WP_106381442.1">
    <property type="nucleotide sequence ID" value="NZ_NIGF01000043.1"/>
</dbReference>
<feature type="transmembrane region" description="Helical" evidence="1">
    <location>
        <begin position="32"/>
        <end position="50"/>
    </location>
</feature>
<evidence type="ECO:0000313" key="2">
    <source>
        <dbReference type="EMBL" id="PQV62383.1"/>
    </source>
</evidence>
<dbReference type="InterPro" id="IPR013783">
    <property type="entry name" value="Ig-like_fold"/>
</dbReference>
<comment type="caution">
    <text evidence="2">The sequence shown here is derived from an EMBL/GenBank/DDBJ whole genome shotgun (WGS) entry which is preliminary data.</text>
</comment>
<proteinExistence type="predicted"/>
<dbReference type="AlphaFoldDB" id="A0A2S8SNH8"/>
<keyword evidence="1" id="KW-0472">Membrane</keyword>
<evidence type="ECO:0008006" key="4">
    <source>
        <dbReference type="Google" id="ProtNLM"/>
    </source>
</evidence>